<reference evidence="2" key="1">
    <citation type="journal article" date="2015" name="Nature">
        <title>Complex archaea that bridge the gap between prokaryotes and eukaryotes.</title>
        <authorList>
            <person name="Spang A."/>
            <person name="Saw J.H."/>
            <person name="Jorgensen S.L."/>
            <person name="Zaremba-Niedzwiedzka K."/>
            <person name="Martijn J."/>
            <person name="Lind A.E."/>
            <person name="van Eijk R."/>
            <person name="Schleper C."/>
            <person name="Guy L."/>
            <person name="Ettema T.J."/>
        </authorList>
    </citation>
    <scope>NUCLEOTIDE SEQUENCE</scope>
</reference>
<evidence type="ECO:0000256" key="1">
    <source>
        <dbReference type="SAM" id="MobiDB-lite"/>
    </source>
</evidence>
<dbReference type="AlphaFoldDB" id="A0A0F9FPB9"/>
<sequence>MLTRHRLLAVLSIALIAVAAMYGSRALAESLGLAGDEGQHYPLTSDPAQSSDPRAVVPRGNWSLADAQDFDGFPLFWVGEEYAGLPLTAIIRSDYVSYERPGIQVREDSVTFLYGSCVIEGGEGGCAAPFQVAVASTCQSPPGLAAAMVRSGEPFQLRGALAQEYTDGHIELSTQDVSVTVFGPDPESMRALAGALRPLNPLARLGPGDALQPPQPLQQLNCPPLSPAEALDSSSRIP</sequence>
<evidence type="ECO:0000313" key="2">
    <source>
        <dbReference type="EMBL" id="KKL80271.1"/>
    </source>
</evidence>
<name>A0A0F9FPB9_9ZZZZ</name>
<proteinExistence type="predicted"/>
<protein>
    <submittedName>
        <fullName evidence="2">Uncharacterized protein</fullName>
    </submittedName>
</protein>
<gene>
    <name evidence="2" type="ORF">LCGC14_2006420</name>
</gene>
<feature type="region of interest" description="Disordered" evidence="1">
    <location>
        <begin position="204"/>
        <end position="238"/>
    </location>
</feature>
<dbReference type="EMBL" id="LAZR01022903">
    <property type="protein sequence ID" value="KKL80271.1"/>
    <property type="molecule type" value="Genomic_DNA"/>
</dbReference>
<accession>A0A0F9FPB9</accession>
<organism evidence="2">
    <name type="scientific">marine sediment metagenome</name>
    <dbReference type="NCBI Taxonomy" id="412755"/>
    <lineage>
        <taxon>unclassified sequences</taxon>
        <taxon>metagenomes</taxon>
        <taxon>ecological metagenomes</taxon>
    </lineage>
</organism>
<comment type="caution">
    <text evidence="2">The sequence shown here is derived from an EMBL/GenBank/DDBJ whole genome shotgun (WGS) entry which is preliminary data.</text>
</comment>